<dbReference type="Proteomes" id="UP001057452">
    <property type="component" value="Chromosome 20"/>
</dbReference>
<comment type="caution">
    <text evidence="1">The sequence shown here is derived from an EMBL/GenBank/DDBJ whole genome shotgun (WGS) entry which is preliminary data.</text>
</comment>
<sequence>LYEVEVRERQKAQLTGNNLKFDMLKCSGTVVTLSSPIIADAEPLSEIPASSPKMLHLMFIGYARGVCPRRVSTIFVNYLASSFYIGDGSSSQDEEGE</sequence>
<name>A0ACB9W1K2_CHAAC</name>
<evidence type="ECO:0000313" key="2">
    <source>
        <dbReference type="Proteomes" id="UP001057452"/>
    </source>
</evidence>
<evidence type="ECO:0000313" key="1">
    <source>
        <dbReference type="EMBL" id="KAI4806764.1"/>
    </source>
</evidence>
<gene>
    <name evidence="1" type="ORF">KUCAC02_017563</name>
</gene>
<proteinExistence type="predicted"/>
<feature type="non-terminal residue" evidence="1">
    <location>
        <position position="97"/>
    </location>
</feature>
<reference evidence="1" key="1">
    <citation type="submission" date="2022-05" db="EMBL/GenBank/DDBJ databases">
        <title>Chromosome-level genome of Chaenocephalus aceratus.</title>
        <authorList>
            <person name="Park H."/>
        </authorList>
    </citation>
    <scope>NUCLEOTIDE SEQUENCE</scope>
    <source>
        <strain evidence="1">KU_202001</strain>
    </source>
</reference>
<feature type="non-terminal residue" evidence="1">
    <location>
        <position position="1"/>
    </location>
</feature>
<organism evidence="1 2">
    <name type="scientific">Chaenocephalus aceratus</name>
    <name type="common">Blackfin icefish</name>
    <name type="synonym">Chaenichthys aceratus</name>
    <dbReference type="NCBI Taxonomy" id="36190"/>
    <lineage>
        <taxon>Eukaryota</taxon>
        <taxon>Metazoa</taxon>
        <taxon>Chordata</taxon>
        <taxon>Craniata</taxon>
        <taxon>Vertebrata</taxon>
        <taxon>Euteleostomi</taxon>
        <taxon>Actinopterygii</taxon>
        <taxon>Neopterygii</taxon>
        <taxon>Teleostei</taxon>
        <taxon>Neoteleostei</taxon>
        <taxon>Acanthomorphata</taxon>
        <taxon>Eupercaria</taxon>
        <taxon>Perciformes</taxon>
        <taxon>Notothenioidei</taxon>
        <taxon>Channichthyidae</taxon>
        <taxon>Chaenocephalus</taxon>
    </lineage>
</organism>
<dbReference type="EMBL" id="CM043804">
    <property type="protein sequence ID" value="KAI4806764.1"/>
    <property type="molecule type" value="Genomic_DNA"/>
</dbReference>
<accession>A0ACB9W1K2</accession>
<protein>
    <submittedName>
        <fullName evidence="1">Uncharacterized protein</fullName>
    </submittedName>
</protein>
<keyword evidence="2" id="KW-1185">Reference proteome</keyword>